<feature type="chain" id="PRO_5047056867" evidence="1">
    <location>
        <begin position="20"/>
        <end position="328"/>
    </location>
</feature>
<proteinExistence type="predicted"/>
<name>A0ABS2G671_9FIRM</name>
<evidence type="ECO:0000313" key="2">
    <source>
        <dbReference type="EMBL" id="MBM6876665.1"/>
    </source>
</evidence>
<dbReference type="InterPro" id="IPR027024">
    <property type="entry name" value="UCP027386_ABC_sbc_TM0202"/>
</dbReference>
<organism evidence="2 3">
    <name type="scientific">Anaerotignum lactatifermentans</name>
    <dbReference type="NCBI Taxonomy" id="160404"/>
    <lineage>
        <taxon>Bacteria</taxon>
        <taxon>Bacillati</taxon>
        <taxon>Bacillota</taxon>
        <taxon>Clostridia</taxon>
        <taxon>Lachnospirales</taxon>
        <taxon>Anaerotignaceae</taxon>
        <taxon>Anaerotignum</taxon>
    </lineage>
</organism>
<dbReference type="PANTHER" id="PTHR30024:SF46">
    <property type="entry name" value="ABC TRANSPORTER, SUBSTRATE-BINDING LIPOPROTEIN"/>
    <property type="match status" value="1"/>
</dbReference>
<protein>
    <submittedName>
        <fullName evidence="2">ABC transporter substrate-binding protein</fullName>
    </submittedName>
</protein>
<sequence>MKKIMSILLALALSVTALGGCGTQETEAEPATLRVGALKGPTAMGMVKLMEDAEEGQTETNTYEFTLKASPDEITPLLVKGELDIAAVPANLAAVLSQKTDVQVLAINTLGVIYIVENGNTIQSVEDLKGKTIYASGKGATPEYGLNYILEGNGLNPETDVNIQWKSEHAECVAAMAIDPEGIAMLPQPFVTTAQAQNSDIRVALDLTEEWDKLQENSENPSSMITGVVVARTEFVEAHKDAVDLFLEQYGASVEYVNANTADAAQLIEKYDILKAAVAEKALPFCNIVCMTGDEMTDALSGYLNVLYEQNPAAVGGAMPADEFYYHE</sequence>
<evidence type="ECO:0000313" key="3">
    <source>
        <dbReference type="Proteomes" id="UP000729290"/>
    </source>
</evidence>
<dbReference type="Proteomes" id="UP000729290">
    <property type="component" value="Unassembled WGS sequence"/>
</dbReference>
<dbReference type="SUPFAM" id="SSF53850">
    <property type="entry name" value="Periplasmic binding protein-like II"/>
    <property type="match status" value="1"/>
</dbReference>
<dbReference type="Gene3D" id="3.40.190.10">
    <property type="entry name" value="Periplasmic binding protein-like II"/>
    <property type="match status" value="2"/>
</dbReference>
<keyword evidence="1" id="KW-0732">Signal</keyword>
<dbReference type="PIRSF" id="PIRSF027386">
    <property type="entry name" value="UCP027386_ABC_sbc_TM0202"/>
    <property type="match status" value="1"/>
</dbReference>
<dbReference type="EMBL" id="JACSNV010000001">
    <property type="protein sequence ID" value="MBM6876665.1"/>
    <property type="molecule type" value="Genomic_DNA"/>
</dbReference>
<feature type="signal peptide" evidence="1">
    <location>
        <begin position="1"/>
        <end position="19"/>
    </location>
</feature>
<dbReference type="PROSITE" id="PS51257">
    <property type="entry name" value="PROKAR_LIPOPROTEIN"/>
    <property type="match status" value="1"/>
</dbReference>
<evidence type="ECO:0000256" key="1">
    <source>
        <dbReference type="SAM" id="SignalP"/>
    </source>
</evidence>
<comment type="caution">
    <text evidence="2">The sequence shown here is derived from an EMBL/GenBank/DDBJ whole genome shotgun (WGS) entry which is preliminary data.</text>
</comment>
<dbReference type="RefSeq" id="WP_205132423.1">
    <property type="nucleotide sequence ID" value="NZ_JACSNT010000001.1"/>
</dbReference>
<reference evidence="2 3" key="1">
    <citation type="journal article" date="2021" name="Sci. Rep.">
        <title>The distribution of antibiotic resistance genes in chicken gut microbiota commensals.</title>
        <authorList>
            <person name="Juricova H."/>
            <person name="Matiasovicova J."/>
            <person name="Kubasova T."/>
            <person name="Cejkova D."/>
            <person name="Rychlik I."/>
        </authorList>
    </citation>
    <scope>NUCLEOTIDE SEQUENCE [LARGE SCALE GENOMIC DNA]</scope>
    <source>
        <strain evidence="2 3">An431b</strain>
    </source>
</reference>
<keyword evidence="3" id="KW-1185">Reference proteome</keyword>
<gene>
    <name evidence="2" type="ORF">H9X83_00615</name>
</gene>
<dbReference type="PANTHER" id="PTHR30024">
    <property type="entry name" value="ALIPHATIC SULFONATES-BINDING PROTEIN-RELATED"/>
    <property type="match status" value="1"/>
</dbReference>
<dbReference type="Pfam" id="PF12974">
    <property type="entry name" value="Phosphonate-bd"/>
    <property type="match status" value="1"/>
</dbReference>
<accession>A0ABS2G671</accession>